<dbReference type="AlphaFoldDB" id="A0A0F9TBW4"/>
<proteinExistence type="predicted"/>
<accession>A0A0F9TBW4</accession>
<organism evidence="2">
    <name type="scientific">marine sediment metagenome</name>
    <dbReference type="NCBI Taxonomy" id="412755"/>
    <lineage>
        <taxon>unclassified sequences</taxon>
        <taxon>metagenomes</taxon>
        <taxon>ecological metagenomes</taxon>
    </lineage>
</organism>
<name>A0A0F9TBW4_9ZZZZ</name>
<protein>
    <recommendedName>
        <fullName evidence="1">Helix-turn-helix domain-containing protein</fullName>
    </recommendedName>
</protein>
<feature type="domain" description="Helix-turn-helix" evidence="1">
    <location>
        <begin position="20"/>
        <end position="73"/>
    </location>
</feature>
<reference evidence="2" key="1">
    <citation type="journal article" date="2015" name="Nature">
        <title>Complex archaea that bridge the gap between prokaryotes and eukaryotes.</title>
        <authorList>
            <person name="Spang A."/>
            <person name="Saw J.H."/>
            <person name="Jorgensen S.L."/>
            <person name="Zaremba-Niedzwiedzka K."/>
            <person name="Martijn J."/>
            <person name="Lind A.E."/>
            <person name="van Eijk R."/>
            <person name="Schleper C."/>
            <person name="Guy L."/>
            <person name="Ettema T.J."/>
        </authorList>
    </citation>
    <scope>NUCLEOTIDE SEQUENCE</scope>
</reference>
<dbReference type="InterPro" id="IPR009061">
    <property type="entry name" value="DNA-bd_dom_put_sf"/>
</dbReference>
<evidence type="ECO:0000313" key="2">
    <source>
        <dbReference type="EMBL" id="KKN46441.1"/>
    </source>
</evidence>
<sequence length="85" mass="9233">MGEKIDKDALLKAKGYLPAPQVIEKLGVHHTTLYRWINKGKLKAMRVGGTGDAVEGSGGRLYVNRESLIDYLGKEAAEVFGFIAA</sequence>
<evidence type="ECO:0000259" key="1">
    <source>
        <dbReference type="Pfam" id="PF12728"/>
    </source>
</evidence>
<gene>
    <name evidence="2" type="ORF">LCGC14_0672810</name>
</gene>
<dbReference type="EMBL" id="LAZR01001330">
    <property type="protein sequence ID" value="KKN46441.1"/>
    <property type="molecule type" value="Genomic_DNA"/>
</dbReference>
<dbReference type="Pfam" id="PF12728">
    <property type="entry name" value="HTH_17"/>
    <property type="match status" value="1"/>
</dbReference>
<dbReference type="InterPro" id="IPR041657">
    <property type="entry name" value="HTH_17"/>
</dbReference>
<dbReference type="SUPFAM" id="SSF46955">
    <property type="entry name" value="Putative DNA-binding domain"/>
    <property type="match status" value="1"/>
</dbReference>
<comment type="caution">
    <text evidence="2">The sequence shown here is derived from an EMBL/GenBank/DDBJ whole genome shotgun (WGS) entry which is preliminary data.</text>
</comment>